<sequence length="261" mass="29844">MKKLALTLLLAATSTLTPHAHAFGANGHRITGAIATEYLTPQAKQQLEAILGVETLAQASTWPDEMRSNPDEYWQKTTPPWHYVSVPDGKTYKEVGAPDVGDAYTALANFTIDLQDQSSSIEVKQRAVRFIVHIIGDLHQPLHVGNGTDRGGNDHKVEFYWEESNLHRVWDSGLINKEELSYSEFTEWLLAAISEKDVKDWHQTDPLVWMTESQKIRMDIYPEKNAQLSWNYKYEHMPTVKKRLKQAGVRIAHYLNEIFEK</sequence>
<protein>
    <submittedName>
        <fullName evidence="8">Endonuclease</fullName>
    </submittedName>
</protein>
<evidence type="ECO:0000313" key="8">
    <source>
        <dbReference type="EMBL" id="BDX08167.1"/>
    </source>
</evidence>
<dbReference type="GO" id="GO:0004519">
    <property type="term" value="F:endonuclease activity"/>
    <property type="evidence" value="ECO:0007669"/>
    <property type="project" value="UniProtKB-KW"/>
</dbReference>
<keyword evidence="3 8" id="KW-0255">Endonuclease</keyword>
<keyword evidence="5" id="KW-1015">Disulfide bond</keyword>
<feature type="signal peptide" evidence="7">
    <location>
        <begin position="1"/>
        <end position="22"/>
    </location>
</feature>
<dbReference type="GO" id="GO:0006308">
    <property type="term" value="P:DNA catabolic process"/>
    <property type="evidence" value="ECO:0007669"/>
    <property type="project" value="InterPro"/>
</dbReference>
<organism evidence="8 9">
    <name type="scientific">Planctobacterium marinum</name>
    <dbReference type="NCBI Taxonomy" id="1631968"/>
    <lineage>
        <taxon>Bacteria</taxon>
        <taxon>Pseudomonadati</taxon>
        <taxon>Pseudomonadota</taxon>
        <taxon>Gammaproteobacteria</taxon>
        <taxon>Alteromonadales</taxon>
        <taxon>Alteromonadaceae</taxon>
        <taxon>Planctobacterium</taxon>
    </lineage>
</organism>
<accession>A0AA48HR86</accession>
<keyword evidence="4" id="KW-0378">Hydrolase</keyword>
<dbReference type="GO" id="GO:0046872">
    <property type="term" value="F:metal ion binding"/>
    <property type="evidence" value="ECO:0007669"/>
    <property type="project" value="UniProtKB-KW"/>
</dbReference>
<dbReference type="Proteomes" id="UP001333710">
    <property type="component" value="Chromosome"/>
</dbReference>
<dbReference type="GO" id="GO:0016788">
    <property type="term" value="F:hydrolase activity, acting on ester bonds"/>
    <property type="evidence" value="ECO:0007669"/>
    <property type="project" value="InterPro"/>
</dbReference>
<keyword evidence="7" id="KW-0732">Signal</keyword>
<dbReference type="InterPro" id="IPR003154">
    <property type="entry name" value="S1/P1nuclease"/>
</dbReference>
<evidence type="ECO:0000256" key="6">
    <source>
        <dbReference type="ARBA" id="ARBA00023180"/>
    </source>
</evidence>
<keyword evidence="1" id="KW-0540">Nuclease</keyword>
<name>A0AA48HR86_9ALTE</name>
<evidence type="ECO:0000256" key="4">
    <source>
        <dbReference type="ARBA" id="ARBA00022801"/>
    </source>
</evidence>
<dbReference type="CDD" id="cd11010">
    <property type="entry name" value="S1-P1_nuclease"/>
    <property type="match status" value="1"/>
</dbReference>
<evidence type="ECO:0000256" key="1">
    <source>
        <dbReference type="ARBA" id="ARBA00022722"/>
    </source>
</evidence>
<dbReference type="GO" id="GO:0003676">
    <property type="term" value="F:nucleic acid binding"/>
    <property type="evidence" value="ECO:0007669"/>
    <property type="project" value="InterPro"/>
</dbReference>
<evidence type="ECO:0000256" key="3">
    <source>
        <dbReference type="ARBA" id="ARBA00022759"/>
    </source>
</evidence>
<feature type="chain" id="PRO_5041391879" evidence="7">
    <location>
        <begin position="23"/>
        <end position="261"/>
    </location>
</feature>
<keyword evidence="6" id="KW-0325">Glycoprotein</keyword>
<dbReference type="InterPro" id="IPR008947">
    <property type="entry name" value="PLipase_C/P1_nuclease_dom_sf"/>
</dbReference>
<evidence type="ECO:0000256" key="2">
    <source>
        <dbReference type="ARBA" id="ARBA00022723"/>
    </source>
</evidence>
<dbReference type="PANTHER" id="PTHR33146">
    <property type="entry name" value="ENDONUCLEASE 4"/>
    <property type="match status" value="1"/>
</dbReference>
<proteinExistence type="predicted"/>
<dbReference type="AlphaFoldDB" id="A0AA48HR86"/>
<dbReference type="Pfam" id="PF02265">
    <property type="entry name" value="S1-P1_nuclease"/>
    <property type="match status" value="1"/>
</dbReference>
<dbReference type="RefSeq" id="WP_338294244.1">
    <property type="nucleotide sequence ID" value="NZ_AP027272.1"/>
</dbReference>
<evidence type="ECO:0000256" key="7">
    <source>
        <dbReference type="SAM" id="SignalP"/>
    </source>
</evidence>
<evidence type="ECO:0000313" key="9">
    <source>
        <dbReference type="Proteomes" id="UP001333710"/>
    </source>
</evidence>
<gene>
    <name evidence="8" type="ORF">MACH26_36880</name>
</gene>
<reference evidence="8" key="1">
    <citation type="submission" date="2023-01" db="EMBL/GenBank/DDBJ databases">
        <title>Complete genome sequence of Planctobacterium marinum strain Dej080120_11.</title>
        <authorList>
            <person name="Ueki S."/>
            <person name="Maruyama F."/>
        </authorList>
    </citation>
    <scope>NUCLEOTIDE SEQUENCE</scope>
    <source>
        <strain evidence="8">Dej080120_11</strain>
    </source>
</reference>
<dbReference type="SUPFAM" id="SSF48537">
    <property type="entry name" value="Phospholipase C/P1 nuclease"/>
    <property type="match status" value="1"/>
</dbReference>
<dbReference type="EMBL" id="AP027272">
    <property type="protein sequence ID" value="BDX08167.1"/>
    <property type="molecule type" value="Genomic_DNA"/>
</dbReference>
<keyword evidence="9" id="KW-1185">Reference proteome</keyword>
<evidence type="ECO:0000256" key="5">
    <source>
        <dbReference type="ARBA" id="ARBA00023157"/>
    </source>
</evidence>
<dbReference type="Gene3D" id="1.10.575.10">
    <property type="entry name" value="P1 Nuclease"/>
    <property type="match status" value="1"/>
</dbReference>
<dbReference type="PANTHER" id="PTHR33146:SF26">
    <property type="entry name" value="ENDONUCLEASE 4"/>
    <property type="match status" value="1"/>
</dbReference>
<dbReference type="KEGG" id="pmaw:MACH26_36880"/>
<keyword evidence="2" id="KW-0479">Metal-binding</keyword>